<evidence type="ECO:0000313" key="3">
    <source>
        <dbReference type="Proteomes" id="UP000439903"/>
    </source>
</evidence>
<protein>
    <submittedName>
        <fullName evidence="2">Kinase-like protein</fullName>
    </submittedName>
</protein>
<evidence type="ECO:0000313" key="2">
    <source>
        <dbReference type="EMBL" id="KAF0384953.1"/>
    </source>
</evidence>
<keyword evidence="3" id="KW-1185">Reference proteome</keyword>
<dbReference type="EMBL" id="WTPW01002361">
    <property type="protein sequence ID" value="KAF0384953.1"/>
    <property type="molecule type" value="Genomic_DNA"/>
</dbReference>
<dbReference type="SUPFAM" id="SSF56112">
    <property type="entry name" value="Protein kinase-like (PK-like)"/>
    <property type="match status" value="1"/>
</dbReference>
<dbReference type="GO" id="GO:0005524">
    <property type="term" value="F:ATP binding"/>
    <property type="evidence" value="ECO:0007669"/>
    <property type="project" value="InterPro"/>
</dbReference>
<gene>
    <name evidence="2" type="ORF">F8M41_011544</name>
</gene>
<evidence type="ECO:0000259" key="1">
    <source>
        <dbReference type="PROSITE" id="PS50011"/>
    </source>
</evidence>
<dbReference type="InterPro" id="IPR059179">
    <property type="entry name" value="MLKL-like_MCAfunc"/>
</dbReference>
<sequence>MSLNNSEKPNVASEIANIGIKIGSSLASLNPLLGAISDIIQSVWEINESAQYNKKIAKSIVGRLLSVDAALKFLLIQREDFCEKFKDLKYQESLHTLKNVLDKIKTFTEQVTQLRGLEKLILAQTIEKTYKELMEEYESCLSSLKFTMIIAFDEQKRIDNESLKSDIEETKKFMEDFANYHKEQTNLVYQEIKCVKNKIESSSDDSIDLRKIESNLFDEPPHGSSNDRRGKTTPIFKMIYRNAIDVACKPIKKITAVDEKILNAKLAIQRKLSDCPNILKFYGLSTLELNDVMVLEWAEKGNLKEIYESDEKLTWPLKAHIVFGICKGITYLNSVGVFHHDVRCQNVMMTANDEPKLTNFEYARNKNDTISSDIGRKILDVIHWLAPEKMPEQLDKNVSNPYTQKCEIFSFGMLMWELASEKIPYKDMELNGIIRHVSDKKRESFDCFDNSELDPNNEINKDIQDEFKYLIKSAWKHVPEERIGISALYLRLSELSSVVKKSPSLVPVDSRVNKSLVIPEDSQQNANINKILTIEEGIKLHRSKFPGNKEKAWKCFEDNAKLKSPLAIYWKGYYLWHGSYQSGAKRSEEQMKKDQSEARELFKKAADEGVADAQFWYAFSLPRTEENREEFLDYLSKAAENGNAAALYSLGDVYLHGKAQVVKDQIKGLRYLTLAAQKGHVKANETLKTLNNSDMNDIDFDF</sequence>
<dbReference type="Pfam" id="PF07714">
    <property type="entry name" value="PK_Tyr_Ser-Thr"/>
    <property type="match status" value="1"/>
</dbReference>
<accession>A0A8H3X283</accession>
<dbReference type="PANTHER" id="PTHR45756:SF1">
    <property type="entry name" value="PROTEIN KINASE DOMAIN CONTAINING PROTEIN"/>
    <property type="match status" value="1"/>
</dbReference>
<dbReference type="OrthoDB" id="4062651at2759"/>
<dbReference type="Gene3D" id="1.25.40.10">
    <property type="entry name" value="Tetratricopeptide repeat domain"/>
    <property type="match status" value="1"/>
</dbReference>
<comment type="caution">
    <text evidence="2">The sequence shown here is derived from an EMBL/GenBank/DDBJ whole genome shotgun (WGS) entry which is preliminary data.</text>
</comment>
<dbReference type="PROSITE" id="PS50011">
    <property type="entry name" value="PROTEIN_KINASE_DOM"/>
    <property type="match status" value="1"/>
</dbReference>
<keyword evidence="2" id="KW-0418">Kinase</keyword>
<dbReference type="CDD" id="cd21037">
    <property type="entry name" value="MLKL_NTD"/>
    <property type="match status" value="1"/>
</dbReference>
<dbReference type="SUPFAM" id="SSF81901">
    <property type="entry name" value="HCP-like"/>
    <property type="match status" value="1"/>
</dbReference>
<dbReference type="InterPro" id="IPR036537">
    <property type="entry name" value="Adaptor_Cbl_N_dom_sf"/>
</dbReference>
<dbReference type="InterPro" id="IPR008266">
    <property type="entry name" value="Tyr_kinase_AS"/>
</dbReference>
<dbReference type="InterPro" id="IPR011009">
    <property type="entry name" value="Kinase-like_dom_sf"/>
</dbReference>
<dbReference type="Gene3D" id="1.10.510.10">
    <property type="entry name" value="Transferase(Phosphotransferase) domain 1"/>
    <property type="match status" value="1"/>
</dbReference>
<dbReference type="Pfam" id="PF08238">
    <property type="entry name" value="Sel1"/>
    <property type="match status" value="3"/>
</dbReference>
<dbReference type="InterPro" id="IPR001245">
    <property type="entry name" value="Ser-Thr/Tyr_kinase_cat_dom"/>
</dbReference>
<dbReference type="GO" id="GO:0004672">
    <property type="term" value="F:protein kinase activity"/>
    <property type="evidence" value="ECO:0007669"/>
    <property type="project" value="InterPro"/>
</dbReference>
<dbReference type="PANTHER" id="PTHR45756">
    <property type="entry name" value="PALMITOYLTRANSFERASE"/>
    <property type="match status" value="1"/>
</dbReference>
<organism evidence="2 3">
    <name type="scientific">Gigaspora margarita</name>
    <dbReference type="NCBI Taxonomy" id="4874"/>
    <lineage>
        <taxon>Eukaryota</taxon>
        <taxon>Fungi</taxon>
        <taxon>Fungi incertae sedis</taxon>
        <taxon>Mucoromycota</taxon>
        <taxon>Glomeromycotina</taxon>
        <taxon>Glomeromycetes</taxon>
        <taxon>Diversisporales</taxon>
        <taxon>Gigasporaceae</taxon>
        <taxon>Gigaspora</taxon>
    </lineage>
</organism>
<dbReference type="GO" id="GO:0007166">
    <property type="term" value="P:cell surface receptor signaling pathway"/>
    <property type="evidence" value="ECO:0007669"/>
    <property type="project" value="InterPro"/>
</dbReference>
<dbReference type="Gene3D" id="1.20.930.20">
    <property type="entry name" value="Adaptor protein Cbl, N-terminal domain"/>
    <property type="match status" value="1"/>
</dbReference>
<dbReference type="PROSITE" id="PS00109">
    <property type="entry name" value="PROTEIN_KINASE_TYR"/>
    <property type="match status" value="1"/>
</dbReference>
<dbReference type="SMART" id="SM00671">
    <property type="entry name" value="SEL1"/>
    <property type="match status" value="3"/>
</dbReference>
<dbReference type="Proteomes" id="UP000439903">
    <property type="component" value="Unassembled WGS sequence"/>
</dbReference>
<dbReference type="InterPro" id="IPR053215">
    <property type="entry name" value="TKL_Ser/Thr_kinase"/>
</dbReference>
<feature type="domain" description="Protein kinase" evidence="1">
    <location>
        <begin position="221"/>
        <end position="505"/>
    </location>
</feature>
<dbReference type="AlphaFoldDB" id="A0A8H3X283"/>
<dbReference type="InterPro" id="IPR006597">
    <property type="entry name" value="Sel1-like"/>
</dbReference>
<proteinExistence type="predicted"/>
<dbReference type="InterPro" id="IPR000719">
    <property type="entry name" value="Prot_kinase_dom"/>
</dbReference>
<dbReference type="InterPro" id="IPR011990">
    <property type="entry name" value="TPR-like_helical_dom_sf"/>
</dbReference>
<name>A0A8H3X283_GIGMA</name>
<keyword evidence="2" id="KW-0808">Transferase</keyword>
<reference evidence="2 3" key="1">
    <citation type="journal article" date="2019" name="Environ. Microbiol.">
        <title>At the nexus of three kingdoms: the genome of the mycorrhizal fungus Gigaspora margarita provides insights into plant, endobacterial and fungal interactions.</title>
        <authorList>
            <person name="Venice F."/>
            <person name="Ghignone S."/>
            <person name="Salvioli di Fossalunga A."/>
            <person name="Amselem J."/>
            <person name="Novero M."/>
            <person name="Xianan X."/>
            <person name="Sedzielewska Toro K."/>
            <person name="Morin E."/>
            <person name="Lipzen A."/>
            <person name="Grigoriev I.V."/>
            <person name="Henrissat B."/>
            <person name="Martin F.M."/>
            <person name="Bonfante P."/>
        </authorList>
    </citation>
    <scope>NUCLEOTIDE SEQUENCE [LARGE SCALE GENOMIC DNA]</scope>
    <source>
        <strain evidence="2 3">BEG34</strain>
    </source>
</reference>